<comment type="subcellular location">
    <subcellularLocation>
        <location evidence="1">Membrane</location>
    </subcellularLocation>
</comment>
<evidence type="ECO:0000256" key="4">
    <source>
        <dbReference type="ARBA" id="ARBA00022741"/>
    </source>
</evidence>
<dbReference type="Pfam" id="PF00211">
    <property type="entry name" value="Guanylate_cyc"/>
    <property type="match status" value="1"/>
</dbReference>
<dbReference type="GO" id="GO:0016829">
    <property type="term" value="F:lyase activity"/>
    <property type="evidence" value="ECO:0007669"/>
    <property type="project" value="UniProtKB-KW"/>
</dbReference>
<keyword evidence="15" id="KW-1185">Reference proteome</keyword>
<dbReference type="InterPro" id="IPR000014">
    <property type="entry name" value="PAS"/>
</dbReference>
<evidence type="ECO:0000256" key="3">
    <source>
        <dbReference type="ARBA" id="ARBA00022692"/>
    </source>
</evidence>
<dbReference type="InterPro" id="IPR001610">
    <property type="entry name" value="PAC"/>
</dbReference>
<dbReference type="Pfam" id="PF24820">
    <property type="entry name" value="Diguanyl_cycl_sensor"/>
    <property type="match status" value="1"/>
</dbReference>
<dbReference type="SUPFAM" id="SSF55073">
    <property type="entry name" value="Nucleotide cyclase"/>
    <property type="match status" value="1"/>
</dbReference>
<keyword evidence="8" id="KW-0472">Membrane</keyword>
<dbReference type="InterPro" id="IPR013767">
    <property type="entry name" value="PAS_fold"/>
</dbReference>
<dbReference type="InterPro" id="IPR059127">
    <property type="entry name" value="Diguanyl_cycl_sensor_dom"/>
</dbReference>
<dbReference type="FunFam" id="3.30.450.20:FF:000060">
    <property type="entry name" value="Sensor protein FixL"/>
    <property type="match status" value="2"/>
</dbReference>
<dbReference type="GO" id="GO:0005524">
    <property type="term" value="F:ATP binding"/>
    <property type="evidence" value="ECO:0007669"/>
    <property type="project" value="UniProtKB-KW"/>
</dbReference>
<dbReference type="InterPro" id="IPR000700">
    <property type="entry name" value="PAS-assoc_C"/>
</dbReference>
<evidence type="ECO:0000256" key="5">
    <source>
        <dbReference type="ARBA" id="ARBA00022777"/>
    </source>
</evidence>
<dbReference type="AlphaFoldDB" id="A0ABD3QI51"/>
<dbReference type="SUPFAM" id="SSF55785">
    <property type="entry name" value="PYP-like sensor domain (PAS domain)"/>
    <property type="match status" value="4"/>
</dbReference>
<dbReference type="Pfam" id="PF13426">
    <property type="entry name" value="PAS_9"/>
    <property type="match status" value="1"/>
</dbReference>
<feature type="domain" description="Guanylate cyclase" evidence="13">
    <location>
        <begin position="638"/>
        <end position="768"/>
    </location>
</feature>
<evidence type="ECO:0000256" key="10">
    <source>
        <dbReference type="RuleBase" id="RU000405"/>
    </source>
</evidence>
<comment type="caution">
    <text evidence="14">The sequence shown here is derived from an EMBL/GenBank/DDBJ whole genome shotgun (WGS) entry which is preliminary data.</text>
</comment>
<evidence type="ECO:0000256" key="6">
    <source>
        <dbReference type="ARBA" id="ARBA00022840"/>
    </source>
</evidence>
<evidence type="ECO:0000313" key="14">
    <source>
        <dbReference type="EMBL" id="KAL3800135.1"/>
    </source>
</evidence>
<dbReference type="Pfam" id="PF13188">
    <property type="entry name" value="PAS_8"/>
    <property type="match status" value="1"/>
</dbReference>
<feature type="domain" description="PAS" evidence="11">
    <location>
        <begin position="226"/>
        <end position="289"/>
    </location>
</feature>
<keyword evidence="4" id="KW-0547">Nucleotide-binding</keyword>
<dbReference type="PROSITE" id="PS50125">
    <property type="entry name" value="GUANYLATE_CYCLASE_2"/>
    <property type="match status" value="1"/>
</dbReference>
<keyword evidence="3" id="KW-0812">Transmembrane</keyword>
<dbReference type="NCBIfam" id="TIGR00229">
    <property type="entry name" value="sensory_box"/>
    <property type="match status" value="3"/>
</dbReference>
<feature type="domain" description="PAC" evidence="12">
    <location>
        <begin position="424"/>
        <end position="475"/>
    </location>
</feature>
<dbReference type="PROSITE" id="PS00452">
    <property type="entry name" value="GUANYLATE_CYCLASE_1"/>
    <property type="match status" value="1"/>
</dbReference>
<evidence type="ECO:0000259" key="12">
    <source>
        <dbReference type="PROSITE" id="PS50113"/>
    </source>
</evidence>
<name>A0ABD3QI51_9STRA</name>
<feature type="domain" description="PAS" evidence="11">
    <location>
        <begin position="476"/>
        <end position="546"/>
    </location>
</feature>
<accession>A0ABD3QI51</accession>
<evidence type="ECO:0000259" key="11">
    <source>
        <dbReference type="PROSITE" id="PS50112"/>
    </source>
</evidence>
<evidence type="ECO:0000256" key="8">
    <source>
        <dbReference type="ARBA" id="ARBA00023136"/>
    </source>
</evidence>
<evidence type="ECO:0008006" key="16">
    <source>
        <dbReference type="Google" id="ProtNLM"/>
    </source>
</evidence>
<feature type="domain" description="PAS" evidence="11">
    <location>
        <begin position="347"/>
        <end position="417"/>
    </location>
</feature>
<dbReference type="InterPro" id="IPR001054">
    <property type="entry name" value="A/G_cyclase"/>
</dbReference>
<proteinExistence type="inferred from homology"/>
<dbReference type="SMART" id="SM00044">
    <property type="entry name" value="CYCc"/>
    <property type="match status" value="1"/>
</dbReference>
<evidence type="ECO:0000259" key="13">
    <source>
        <dbReference type="PROSITE" id="PS50125"/>
    </source>
</evidence>
<keyword evidence="5" id="KW-0418">Kinase</keyword>
<keyword evidence="2" id="KW-0808">Transferase</keyword>
<keyword evidence="9 10" id="KW-0456">Lyase</keyword>
<dbReference type="Pfam" id="PF00989">
    <property type="entry name" value="PAS"/>
    <property type="match status" value="1"/>
</dbReference>
<protein>
    <recommendedName>
        <fullName evidence="16">Adenylate cyclase</fullName>
    </recommendedName>
</protein>
<evidence type="ECO:0000256" key="7">
    <source>
        <dbReference type="ARBA" id="ARBA00022989"/>
    </source>
</evidence>
<evidence type="ECO:0000256" key="9">
    <source>
        <dbReference type="ARBA" id="ARBA00023239"/>
    </source>
</evidence>
<reference evidence="14 15" key="1">
    <citation type="journal article" date="2020" name="G3 (Bethesda)">
        <title>Improved Reference Genome for Cyclotella cryptica CCMP332, a Model for Cell Wall Morphogenesis, Salinity Adaptation, and Lipid Production in Diatoms (Bacillariophyta).</title>
        <authorList>
            <person name="Roberts W.R."/>
            <person name="Downey K.M."/>
            <person name="Ruck E.C."/>
            <person name="Traller J.C."/>
            <person name="Alverson A.J."/>
        </authorList>
    </citation>
    <scope>NUCLEOTIDE SEQUENCE [LARGE SCALE GENOMIC DNA]</scope>
    <source>
        <strain evidence="14 15">CCMP332</strain>
    </source>
</reference>
<dbReference type="Gene3D" id="3.30.450.20">
    <property type="entry name" value="PAS domain"/>
    <property type="match status" value="4"/>
</dbReference>
<evidence type="ECO:0000256" key="2">
    <source>
        <dbReference type="ARBA" id="ARBA00022679"/>
    </source>
</evidence>
<evidence type="ECO:0000256" key="1">
    <source>
        <dbReference type="ARBA" id="ARBA00004370"/>
    </source>
</evidence>
<organism evidence="14 15">
    <name type="scientific">Cyclotella cryptica</name>
    <dbReference type="NCBI Taxonomy" id="29204"/>
    <lineage>
        <taxon>Eukaryota</taxon>
        <taxon>Sar</taxon>
        <taxon>Stramenopiles</taxon>
        <taxon>Ochrophyta</taxon>
        <taxon>Bacillariophyta</taxon>
        <taxon>Coscinodiscophyceae</taxon>
        <taxon>Thalassiosirophycidae</taxon>
        <taxon>Stephanodiscales</taxon>
        <taxon>Stephanodiscaceae</taxon>
        <taxon>Cyclotella</taxon>
    </lineage>
</organism>
<dbReference type="InterPro" id="IPR029787">
    <property type="entry name" value="Nucleotide_cyclase"/>
</dbReference>
<dbReference type="PROSITE" id="PS50112">
    <property type="entry name" value="PAS"/>
    <property type="match status" value="3"/>
</dbReference>
<dbReference type="InterPro" id="IPR018297">
    <property type="entry name" value="A/G_cyclase_CS"/>
</dbReference>
<dbReference type="SMART" id="SM00086">
    <property type="entry name" value="PAC"/>
    <property type="match status" value="2"/>
</dbReference>
<dbReference type="EMBL" id="JABMIG020000034">
    <property type="protein sequence ID" value="KAL3800135.1"/>
    <property type="molecule type" value="Genomic_DNA"/>
</dbReference>
<keyword evidence="7" id="KW-1133">Transmembrane helix</keyword>
<dbReference type="PANTHER" id="PTHR11920">
    <property type="entry name" value="GUANYLYL CYCLASE"/>
    <property type="match status" value="1"/>
</dbReference>
<dbReference type="CDD" id="cd00130">
    <property type="entry name" value="PAS"/>
    <property type="match status" value="3"/>
</dbReference>
<evidence type="ECO:0000313" key="15">
    <source>
        <dbReference type="Proteomes" id="UP001516023"/>
    </source>
</evidence>
<dbReference type="Gene3D" id="3.30.70.1230">
    <property type="entry name" value="Nucleotide cyclase"/>
    <property type="match status" value="1"/>
</dbReference>
<dbReference type="InterPro" id="IPR035965">
    <property type="entry name" value="PAS-like_dom_sf"/>
</dbReference>
<comment type="similarity">
    <text evidence="10">Belongs to the adenylyl cyclase class-4/guanylyl cyclase family.</text>
</comment>
<gene>
    <name evidence="14" type="ORF">HJC23_001056</name>
</gene>
<dbReference type="GO" id="GO:0016020">
    <property type="term" value="C:membrane"/>
    <property type="evidence" value="ECO:0007669"/>
    <property type="project" value="UniProtKB-SubCell"/>
</dbReference>
<sequence length="844" mass="93821">MRDSLRCHVLKLSICEAGMTMLPPHLRTILDASPSAALVVESDGVIRYANQAARLQLDRGEIVGGSLTNFLSFTAAAPLDHANLLHATSSWEEAIEPNSFIDDIKTVNGVNIQYSIDFYSAAITLARINVGETPSDPHATSGRSGNPLVDQYLYCLYIHGMTKEMTRRHPPEKGFVRQSLQNDFDESPNSFRVNSLLFQENGASPEAQDTTYQIQSLDHHSISLAALDASFHALFVINELCAIQMVNPRSSEVFGWTQEEFIGQKLNIIMSHDVATLYDKYFKEYFKKGETTLIGNQNEVTARRKDGSTFPAALTLAHPQGRASSLICVLIRDLSTEKAAQELLVHEQMLTSGIIDASFDGLFVISDRGVIQRVNKASCKLFGWSEEEFIGQNINMIMPKHHAERHDSYLSQYMQTGVRRIIGKERELEACRKDGTTFTCTLGLAEVVTNETTTQFVGFVRDVTLQKEALKAVKEEQNLISKILDASFDSLLVINEKGIIQRVNEAAIRTFGWTREEFIGTNINIIMPPLHAAKHDSYIQKYLATGFKKMIGKQREVESLHKDGSTFPCTLGLAEVSHKGSKLFVGFVKDVTIQKELLIANAEREASDTLLYNILPVHIANRLKQDPGHIADHYENTTILFADIVGFTDRTSKMTPHDVVTMLNDLFSRFDYLVGIYDLNKVKTIGDCYMVSSIPSSEIENDGCARVCRFALDLMKAVQGFNNAGPQHGHVTLRVGISCGSVVAGVVGTKRYLFDVWGDAVNVAARMEQHGVPGQIQVTQSVVHNAGNEFSFESRGMIHLKGKGPMEAFILKSAKSIRHQRSVYDPYAMGFENTPCIRASSNYL</sequence>
<keyword evidence="6" id="KW-0067">ATP-binding</keyword>
<dbReference type="PROSITE" id="PS50113">
    <property type="entry name" value="PAC"/>
    <property type="match status" value="1"/>
</dbReference>
<dbReference type="InterPro" id="IPR050401">
    <property type="entry name" value="Cyclic_nucleotide_synthase"/>
</dbReference>
<dbReference type="CDD" id="cd07302">
    <property type="entry name" value="CHD"/>
    <property type="match status" value="1"/>
</dbReference>
<dbReference type="SMART" id="SM00091">
    <property type="entry name" value="PAS"/>
    <property type="match status" value="4"/>
</dbReference>
<dbReference type="PANTHER" id="PTHR11920:SF335">
    <property type="entry name" value="GUANYLATE CYCLASE"/>
    <property type="match status" value="1"/>
</dbReference>
<dbReference type="GO" id="GO:0016301">
    <property type="term" value="F:kinase activity"/>
    <property type="evidence" value="ECO:0007669"/>
    <property type="project" value="UniProtKB-KW"/>
</dbReference>
<dbReference type="Proteomes" id="UP001516023">
    <property type="component" value="Unassembled WGS sequence"/>
</dbReference>